<proteinExistence type="predicted"/>
<evidence type="ECO:0000256" key="1">
    <source>
        <dbReference type="SAM" id="SignalP"/>
    </source>
</evidence>
<feature type="chain" id="PRO_5046410142" evidence="1">
    <location>
        <begin position="22"/>
        <end position="344"/>
    </location>
</feature>
<keyword evidence="1" id="KW-0732">Signal</keyword>
<sequence>MRTFNVGLAALICGVFGTASAADEMQFYITGNGGNCWSCEWAEAQGEITADTPARFAAFAAQYDFPWAIALDSTGGDPAAAMALGRLIRENGWDTDRRELGTPSGAEPERKTVCEDACVLAFMGGVERDIDPGISVTLVGEGAVPWISADVLEYTLEMGISAEVLTTASRVAAGQSYAFDAADHEGLGLDNVDWKTDPWYLEPYKAGLVLATRQYYGVGDGQPFTLFCREDDPRVHILIVEEGDFSNRSFPGGRPLVFSDDPMNSSAFIMGQDRYPLTEDHVEFLRQEATGLTASFRLPEEVVARAGEEVFFFPNLARVYGPVLQFTIPLPSAEWIAVMRRNCI</sequence>
<organism evidence="2 3">
    <name type="scientific">Yoonia phaeophyticola</name>
    <dbReference type="NCBI Taxonomy" id="3137369"/>
    <lineage>
        <taxon>Bacteria</taxon>
        <taxon>Pseudomonadati</taxon>
        <taxon>Pseudomonadota</taxon>
        <taxon>Alphaproteobacteria</taxon>
        <taxon>Rhodobacterales</taxon>
        <taxon>Paracoccaceae</taxon>
        <taxon>Yoonia</taxon>
    </lineage>
</organism>
<name>A0ABZ2V5K1_9RHOB</name>
<accession>A0ABZ2V5K1</accession>
<reference evidence="3" key="1">
    <citation type="submission" date="2024-04" db="EMBL/GenBank/DDBJ databases">
        <title>Phylogenomic analyses of a clade within the roseobacter group suggest taxonomic reassignments of species of the genera Aestuariivita, Citreicella, Loktanella, Nautella, Pelagibaca, Ruegeria, Thalassobius, Thiobacimonas and Tropicibacter, and the proposal o.</title>
        <authorList>
            <person name="Jeon C.O."/>
        </authorList>
    </citation>
    <scope>NUCLEOTIDE SEQUENCE [LARGE SCALE GENOMIC DNA]</scope>
    <source>
        <strain evidence="3">BS5-3</strain>
    </source>
</reference>
<evidence type="ECO:0000313" key="2">
    <source>
        <dbReference type="EMBL" id="WZC49245.2"/>
    </source>
</evidence>
<dbReference type="Proteomes" id="UP001440612">
    <property type="component" value="Chromosome"/>
</dbReference>
<protein>
    <submittedName>
        <fullName evidence="2">Uncharacterized protein</fullName>
    </submittedName>
</protein>
<evidence type="ECO:0000313" key="3">
    <source>
        <dbReference type="Proteomes" id="UP001440612"/>
    </source>
</evidence>
<keyword evidence="3" id="KW-1185">Reference proteome</keyword>
<feature type="signal peptide" evidence="1">
    <location>
        <begin position="1"/>
        <end position="21"/>
    </location>
</feature>
<dbReference type="RefSeq" id="WP_373636875.1">
    <property type="nucleotide sequence ID" value="NZ_CP150951.2"/>
</dbReference>
<dbReference type="EMBL" id="CP150951">
    <property type="protein sequence ID" value="WZC49245.2"/>
    <property type="molecule type" value="Genomic_DNA"/>
</dbReference>
<gene>
    <name evidence="2" type="ORF">AABB29_00865</name>
</gene>